<dbReference type="PANTHER" id="PTHR46172">
    <property type="entry name" value="DNA POLYMERASE EPSILON SUBUNIT 3"/>
    <property type="match status" value="1"/>
</dbReference>
<name>E4WZW7_OIKDI</name>
<comment type="function">
    <text evidence="5">Accessory component of the DNA polymerase epsilon complex. Participates in DNA repair and in chromosomal DNA replication. Forms a complex with CHRAC1 and binds naked DNA, which is then incorporated into chromatin, aided by the nucleosome-remodeling activity of ISWI/SNF2H and ACF1. Does not enhance nucleosome sliding activity of the ACF-5 ISWI chromatin remodeling complex.</text>
</comment>
<dbReference type="Pfam" id="PF00808">
    <property type="entry name" value="CBFD_NFYB_HMF"/>
    <property type="match status" value="1"/>
</dbReference>
<evidence type="ECO:0000256" key="7">
    <source>
        <dbReference type="SAM" id="MobiDB-lite"/>
    </source>
</evidence>
<comment type="subunit">
    <text evidence="6">Component of the DNA polymerase epsilon complex consisting of four subunits: the catalytic subunit POLE and the accessory subunits POLE2, POLE3 and POLE4. Interaction with POLE4 is a prerequisite for further binding with POLE and POLE2. Heterodimer with CHRAC1; binds to DNA. Component of the CHRAC ISWI chromatin remodeling complex at least composed of SMARCA5/SNF2H, BAZ1A/ACF1, CHRAC1 and POLE3; the complex preferentially binds DNA through the CHRAC1-POLE3 heterodimer and possesses ATP-dependent nucleosome-remodeling activity. Within the complex, the heterodimer with CHRAC1 interacts with SMARCA5/SNF2H; the interaction is direct and enhances nucleosome sliding activity by the SMARCA5/SNF2H and BAZ1A/ACF1 interaction. Within the complex, the heterodimer with CHRAC1 interacts with BAZ1A/ACF1; the interactions are direct.</text>
</comment>
<protein>
    <recommendedName>
        <fullName evidence="3">DNA polymerase epsilon subunit 3</fullName>
    </recommendedName>
    <alternativeName>
        <fullName evidence="4">DNA polymerase II subunit 3</fullName>
    </alternativeName>
</protein>
<evidence type="ECO:0000256" key="2">
    <source>
        <dbReference type="ARBA" id="ARBA00023242"/>
    </source>
</evidence>
<feature type="domain" description="Transcription factor CBF/NF-Y/archaeal histone" evidence="8">
    <location>
        <begin position="8"/>
        <end position="72"/>
    </location>
</feature>
<dbReference type="AlphaFoldDB" id="E4WZW7"/>
<dbReference type="Proteomes" id="UP000001307">
    <property type="component" value="Unassembled WGS sequence"/>
</dbReference>
<dbReference type="GO" id="GO:0031507">
    <property type="term" value="P:heterochromatin formation"/>
    <property type="evidence" value="ECO:0007669"/>
    <property type="project" value="TreeGrafter"/>
</dbReference>
<evidence type="ECO:0000256" key="1">
    <source>
        <dbReference type="ARBA" id="ARBA00004123"/>
    </source>
</evidence>
<dbReference type="GO" id="GO:0006272">
    <property type="term" value="P:leading strand elongation"/>
    <property type="evidence" value="ECO:0007669"/>
    <property type="project" value="TreeGrafter"/>
</dbReference>
<dbReference type="InterPro" id="IPR009072">
    <property type="entry name" value="Histone-fold"/>
</dbReference>
<evidence type="ECO:0000256" key="4">
    <source>
        <dbReference type="ARBA" id="ARBA00042098"/>
    </source>
</evidence>
<comment type="subcellular location">
    <subcellularLocation>
        <location evidence="1">Nucleus</location>
    </subcellularLocation>
</comment>
<sequence length="138" mass="15050">MDKVEDLSLPNAVVARIIKEALPPGSIVAKDAKAAIAKATSLFIVYISQTASELASNNKRKTLKETDILDALTETEFDDLVPLVMSELEAAKVKKANKAKEKKDKKEDEKGENDDVGGEATIEISDKENADQEEEMES</sequence>
<gene>
    <name evidence="9" type="ORF">GSOID_T00013482001</name>
</gene>
<accession>E4WZW7</accession>
<dbReference type="InterPro" id="IPR051377">
    <property type="entry name" value="DNA_Pol-Epsilon_Subunit"/>
</dbReference>
<keyword evidence="10" id="KW-1185">Reference proteome</keyword>
<evidence type="ECO:0000313" key="10">
    <source>
        <dbReference type="Proteomes" id="UP000001307"/>
    </source>
</evidence>
<dbReference type="InParanoid" id="E4WZW7"/>
<dbReference type="GO" id="GO:0046982">
    <property type="term" value="F:protein heterodimerization activity"/>
    <property type="evidence" value="ECO:0007669"/>
    <property type="project" value="InterPro"/>
</dbReference>
<dbReference type="GO" id="GO:0031490">
    <property type="term" value="F:chromatin DNA binding"/>
    <property type="evidence" value="ECO:0007669"/>
    <property type="project" value="TreeGrafter"/>
</dbReference>
<dbReference type="InterPro" id="IPR003958">
    <property type="entry name" value="CBFA_NFYB_domain"/>
</dbReference>
<dbReference type="GO" id="GO:0008622">
    <property type="term" value="C:epsilon DNA polymerase complex"/>
    <property type="evidence" value="ECO:0007669"/>
    <property type="project" value="TreeGrafter"/>
</dbReference>
<feature type="compositionally biased region" description="Basic and acidic residues" evidence="7">
    <location>
        <begin position="98"/>
        <end position="109"/>
    </location>
</feature>
<evidence type="ECO:0000313" key="9">
    <source>
        <dbReference type="EMBL" id="CBY22713.1"/>
    </source>
</evidence>
<proteinExistence type="predicted"/>
<dbReference type="GO" id="GO:0006974">
    <property type="term" value="P:DNA damage response"/>
    <property type="evidence" value="ECO:0007669"/>
    <property type="project" value="TreeGrafter"/>
</dbReference>
<dbReference type="GO" id="GO:0008623">
    <property type="term" value="C:CHRAC"/>
    <property type="evidence" value="ECO:0007669"/>
    <property type="project" value="TreeGrafter"/>
</dbReference>
<organism evidence="9">
    <name type="scientific">Oikopleura dioica</name>
    <name type="common">Tunicate</name>
    <dbReference type="NCBI Taxonomy" id="34765"/>
    <lineage>
        <taxon>Eukaryota</taxon>
        <taxon>Metazoa</taxon>
        <taxon>Chordata</taxon>
        <taxon>Tunicata</taxon>
        <taxon>Appendicularia</taxon>
        <taxon>Copelata</taxon>
        <taxon>Oikopleuridae</taxon>
        <taxon>Oikopleura</taxon>
    </lineage>
</organism>
<dbReference type="CDD" id="cd22928">
    <property type="entry name" value="HFD_POLE3_DPB4"/>
    <property type="match status" value="1"/>
</dbReference>
<dbReference type="EMBL" id="FN653019">
    <property type="protein sequence ID" value="CBY22713.1"/>
    <property type="molecule type" value="Genomic_DNA"/>
</dbReference>
<dbReference type="SUPFAM" id="SSF47113">
    <property type="entry name" value="Histone-fold"/>
    <property type="match status" value="1"/>
</dbReference>
<keyword evidence="2" id="KW-0539">Nucleus</keyword>
<dbReference type="PANTHER" id="PTHR46172:SF1">
    <property type="entry name" value="DNA POLYMERASE EPSILON SUBUNIT 3"/>
    <property type="match status" value="1"/>
</dbReference>
<evidence type="ECO:0000256" key="6">
    <source>
        <dbReference type="ARBA" id="ARBA00046905"/>
    </source>
</evidence>
<evidence type="ECO:0000256" key="3">
    <source>
        <dbReference type="ARBA" id="ARBA00039793"/>
    </source>
</evidence>
<feature type="region of interest" description="Disordered" evidence="7">
    <location>
        <begin position="93"/>
        <end position="138"/>
    </location>
</feature>
<dbReference type="FunCoup" id="E4WZW7">
    <property type="interactions" value="15"/>
</dbReference>
<dbReference type="Gene3D" id="1.10.20.10">
    <property type="entry name" value="Histone, subunit A"/>
    <property type="match status" value="1"/>
</dbReference>
<dbReference type="OrthoDB" id="1707486at2759"/>
<evidence type="ECO:0000256" key="5">
    <source>
        <dbReference type="ARBA" id="ARBA00045219"/>
    </source>
</evidence>
<evidence type="ECO:0000259" key="8">
    <source>
        <dbReference type="Pfam" id="PF00808"/>
    </source>
</evidence>
<reference evidence="9" key="1">
    <citation type="journal article" date="2010" name="Science">
        <title>Plasticity of animal genome architecture unmasked by rapid evolution of a pelagic tunicate.</title>
        <authorList>
            <person name="Denoeud F."/>
            <person name="Henriet S."/>
            <person name="Mungpakdee S."/>
            <person name="Aury J.M."/>
            <person name="Da Silva C."/>
            <person name="Brinkmann H."/>
            <person name="Mikhaleva J."/>
            <person name="Olsen L.C."/>
            <person name="Jubin C."/>
            <person name="Canestro C."/>
            <person name="Bouquet J.M."/>
            <person name="Danks G."/>
            <person name="Poulain J."/>
            <person name="Campsteijn C."/>
            <person name="Adamski M."/>
            <person name="Cross I."/>
            <person name="Yadetie F."/>
            <person name="Muffato M."/>
            <person name="Louis A."/>
            <person name="Butcher S."/>
            <person name="Tsagkogeorga G."/>
            <person name="Konrad A."/>
            <person name="Singh S."/>
            <person name="Jensen M.F."/>
            <person name="Cong E.H."/>
            <person name="Eikeseth-Otteraa H."/>
            <person name="Noel B."/>
            <person name="Anthouard V."/>
            <person name="Porcel B.M."/>
            <person name="Kachouri-Lafond R."/>
            <person name="Nishino A."/>
            <person name="Ugolini M."/>
            <person name="Chourrout P."/>
            <person name="Nishida H."/>
            <person name="Aasland R."/>
            <person name="Huzurbazar S."/>
            <person name="Westhof E."/>
            <person name="Delsuc F."/>
            <person name="Lehrach H."/>
            <person name="Reinhardt R."/>
            <person name="Weissenbach J."/>
            <person name="Roy S.W."/>
            <person name="Artiguenave F."/>
            <person name="Postlethwait J.H."/>
            <person name="Manak J.R."/>
            <person name="Thompson E.M."/>
            <person name="Jaillon O."/>
            <person name="Du Pasquier L."/>
            <person name="Boudinot P."/>
            <person name="Liberles D.A."/>
            <person name="Volff J.N."/>
            <person name="Philippe H."/>
            <person name="Lenhard B."/>
            <person name="Roest Crollius H."/>
            <person name="Wincker P."/>
            <person name="Chourrout D."/>
        </authorList>
    </citation>
    <scope>NUCLEOTIDE SEQUENCE [LARGE SCALE GENOMIC DNA]</scope>
</reference>